<gene>
    <name evidence="1" type="ORF">EV210_11223</name>
</gene>
<sequence>MTWETCEIIYVIVEEKWGIFPKETAQYQTIAQGNDPEFAVMKSGKFDLEKLNTAGPNRKNKKHKAAFDAFTAKLAEQGWQQCGQGELWFNWKLQRQVL</sequence>
<protein>
    <submittedName>
        <fullName evidence="1">Uncharacterized protein</fullName>
    </submittedName>
</protein>
<dbReference type="OrthoDB" id="1684902at2"/>
<proteinExistence type="predicted"/>
<comment type="caution">
    <text evidence="1">The sequence shown here is derived from an EMBL/GenBank/DDBJ whole genome shotgun (WGS) entry which is preliminary data.</text>
</comment>
<accession>A0A4R1PWL9</accession>
<evidence type="ECO:0000313" key="1">
    <source>
        <dbReference type="EMBL" id="TCL35365.1"/>
    </source>
</evidence>
<dbReference type="RefSeq" id="WP_132082470.1">
    <property type="nucleotide sequence ID" value="NZ_DAIMLW010000069.1"/>
</dbReference>
<organism evidence="1 2">
    <name type="scientific">Anaerospora hongkongensis</name>
    <dbReference type="NCBI Taxonomy" id="244830"/>
    <lineage>
        <taxon>Bacteria</taxon>
        <taxon>Bacillati</taxon>
        <taxon>Bacillota</taxon>
        <taxon>Negativicutes</taxon>
        <taxon>Selenomonadales</taxon>
        <taxon>Sporomusaceae</taxon>
        <taxon>Anaerospora</taxon>
    </lineage>
</organism>
<name>A0A4R1PWL9_9FIRM</name>
<evidence type="ECO:0000313" key="2">
    <source>
        <dbReference type="Proteomes" id="UP000295063"/>
    </source>
</evidence>
<dbReference type="Proteomes" id="UP000295063">
    <property type="component" value="Unassembled WGS sequence"/>
</dbReference>
<dbReference type="EMBL" id="SLUI01000012">
    <property type="protein sequence ID" value="TCL35365.1"/>
    <property type="molecule type" value="Genomic_DNA"/>
</dbReference>
<keyword evidence="2" id="KW-1185">Reference proteome</keyword>
<dbReference type="AlphaFoldDB" id="A0A4R1PWL9"/>
<reference evidence="1 2" key="1">
    <citation type="submission" date="2019-03" db="EMBL/GenBank/DDBJ databases">
        <title>Genomic Encyclopedia of Type Strains, Phase IV (KMG-IV): sequencing the most valuable type-strain genomes for metagenomic binning, comparative biology and taxonomic classification.</title>
        <authorList>
            <person name="Goeker M."/>
        </authorList>
    </citation>
    <scope>NUCLEOTIDE SEQUENCE [LARGE SCALE GENOMIC DNA]</scope>
    <source>
        <strain evidence="1 2">DSM 15969</strain>
    </source>
</reference>